<evidence type="ECO:0000313" key="2">
    <source>
        <dbReference type="Proteomes" id="UP000178764"/>
    </source>
</evidence>
<accession>A0A1F5DNP2</accession>
<proteinExistence type="predicted"/>
<dbReference type="AlphaFoldDB" id="A0A1F5DNP2"/>
<protein>
    <submittedName>
        <fullName evidence="1">Uncharacterized protein</fullName>
    </submittedName>
</protein>
<sequence length="73" mass="7970">MKKDNFTDGVCDNCGNTGLAGEKCSFCGGILSKIEGFQSADDVDSIKPPDAEEPEVYPLEELEKEEKIDDQIL</sequence>
<dbReference type="Proteomes" id="UP000178764">
    <property type="component" value="Unassembled WGS sequence"/>
</dbReference>
<gene>
    <name evidence="1" type="ORF">A2V71_04365</name>
</gene>
<name>A0A1F5DNP2_9BACT</name>
<dbReference type="EMBL" id="MEZT01000014">
    <property type="protein sequence ID" value="OGD56742.1"/>
    <property type="molecule type" value="Genomic_DNA"/>
</dbReference>
<evidence type="ECO:0000313" key="1">
    <source>
        <dbReference type="EMBL" id="OGD56742.1"/>
    </source>
</evidence>
<comment type="caution">
    <text evidence="1">The sequence shown here is derived from an EMBL/GenBank/DDBJ whole genome shotgun (WGS) entry which is preliminary data.</text>
</comment>
<reference evidence="1 2" key="1">
    <citation type="journal article" date="2016" name="Nat. Commun.">
        <title>Thousands of microbial genomes shed light on interconnected biogeochemical processes in an aquifer system.</title>
        <authorList>
            <person name="Anantharaman K."/>
            <person name="Brown C.T."/>
            <person name="Hug L.A."/>
            <person name="Sharon I."/>
            <person name="Castelle C.J."/>
            <person name="Probst A.J."/>
            <person name="Thomas B.C."/>
            <person name="Singh A."/>
            <person name="Wilkins M.J."/>
            <person name="Karaoz U."/>
            <person name="Brodie E.L."/>
            <person name="Williams K.H."/>
            <person name="Hubbard S.S."/>
            <person name="Banfield J.F."/>
        </authorList>
    </citation>
    <scope>NUCLEOTIDE SEQUENCE [LARGE SCALE GENOMIC DNA]</scope>
</reference>
<organism evidence="1 2">
    <name type="scientific">Candidatus Berkelbacteria bacterium RBG_13_40_8</name>
    <dbReference type="NCBI Taxonomy" id="1797467"/>
    <lineage>
        <taxon>Bacteria</taxon>
        <taxon>Candidatus Berkelbacteria</taxon>
    </lineage>
</organism>